<dbReference type="AlphaFoldDB" id="A0A4R3JK25"/>
<evidence type="ECO:0000259" key="7">
    <source>
        <dbReference type="Pfam" id="PF07005"/>
    </source>
</evidence>
<dbReference type="InterPro" id="IPR031475">
    <property type="entry name" value="NBD_C"/>
</dbReference>
<dbReference type="GO" id="GO:0016301">
    <property type="term" value="F:kinase activity"/>
    <property type="evidence" value="ECO:0007669"/>
    <property type="project" value="UniProtKB-KW"/>
</dbReference>
<dbReference type="GO" id="GO:0005524">
    <property type="term" value="F:ATP binding"/>
    <property type="evidence" value="ECO:0007669"/>
    <property type="project" value="UniProtKB-KW"/>
</dbReference>
<feature type="domain" description="Four-carbon acid sugar kinase nucleotide binding" evidence="8">
    <location>
        <begin position="238"/>
        <end position="326"/>
    </location>
</feature>
<evidence type="ECO:0000259" key="8">
    <source>
        <dbReference type="Pfam" id="PF17042"/>
    </source>
</evidence>
<dbReference type="Proteomes" id="UP000295696">
    <property type="component" value="Unassembled WGS sequence"/>
</dbReference>
<dbReference type="InterPro" id="IPR042213">
    <property type="entry name" value="NBD_C_sf"/>
</dbReference>
<dbReference type="InterPro" id="IPR037051">
    <property type="entry name" value="4-carb_acid_sugar_kinase_N_sf"/>
</dbReference>
<comment type="similarity">
    <text evidence="1">Belongs to the four-carbon acid sugar kinase family.</text>
</comment>
<feature type="domain" description="Four-carbon acid sugar kinase N-terminal" evidence="7">
    <location>
        <begin position="8"/>
        <end position="124"/>
    </location>
</feature>
<keyword evidence="3" id="KW-0547">Nucleotide-binding</keyword>
<keyword evidence="2" id="KW-0808">Transferase</keyword>
<dbReference type="Pfam" id="PF07005">
    <property type="entry name" value="SBD_N"/>
    <property type="match status" value="1"/>
</dbReference>
<dbReference type="Pfam" id="PF17042">
    <property type="entry name" value="NBD_C"/>
    <property type="match status" value="1"/>
</dbReference>
<keyword evidence="4" id="KW-0418">Kinase</keyword>
<evidence type="ECO:0000256" key="2">
    <source>
        <dbReference type="ARBA" id="ARBA00022679"/>
    </source>
</evidence>
<evidence type="ECO:0000313" key="10">
    <source>
        <dbReference type="Proteomes" id="UP000295696"/>
    </source>
</evidence>
<dbReference type="InterPro" id="IPR010737">
    <property type="entry name" value="4-carb_acid_sugar_kinase_N"/>
</dbReference>
<dbReference type="EMBL" id="SLZU01000002">
    <property type="protein sequence ID" value="TCS66487.1"/>
    <property type="molecule type" value="Genomic_DNA"/>
</dbReference>
<dbReference type="RefSeq" id="WP_132242601.1">
    <property type="nucleotide sequence ID" value="NZ_SLZU01000002.1"/>
</dbReference>
<dbReference type="SUPFAM" id="SSF142764">
    <property type="entry name" value="YgbK-like"/>
    <property type="match status" value="1"/>
</dbReference>
<dbReference type="OrthoDB" id="9778478at2"/>
<evidence type="ECO:0000256" key="1">
    <source>
        <dbReference type="ARBA" id="ARBA00005715"/>
    </source>
</evidence>
<dbReference type="Gene3D" id="3.40.50.10840">
    <property type="entry name" value="Putative sugar-binding, N-terminal domain"/>
    <property type="match status" value="1"/>
</dbReference>
<keyword evidence="6" id="KW-0119">Carbohydrate metabolism</keyword>
<accession>A0A4R3JK25</accession>
<evidence type="ECO:0000313" key="9">
    <source>
        <dbReference type="EMBL" id="TCS66487.1"/>
    </source>
</evidence>
<keyword evidence="5" id="KW-0067">ATP-binding</keyword>
<sequence>MEGQIQRLVVIADDLTGALDTAGPFCAAQVSVVVATRPESFADALARGADVTAVSTRSREVGPKTAHARVAEVLTQVPRGCRLLKKVDSRLKGEIAAELEALPDGELLVLPAIPEFGRVVRAGRVEGFGVASPIDIRGRLGRRGAAAVIPDTATPAEIVAALRAAPVDGLLIGARGLAQALAELSGVIPTRPGPLCGKIGIAVGSTDPITLDQVAALEGGAHIRAPSAMAAPPVTAGRVTLMQATAGTERDPHMIARALARSFAPLARHVPSLILTGGATAEAVLDALDVDILDVEGEILPGLPLSEAKGWRIVTKSGGFGTASTLVDLTRELECM</sequence>
<evidence type="ECO:0000256" key="3">
    <source>
        <dbReference type="ARBA" id="ARBA00022741"/>
    </source>
</evidence>
<dbReference type="Gene3D" id="3.40.980.20">
    <property type="entry name" value="Four-carbon acid sugar kinase, nucleotide binding domain"/>
    <property type="match status" value="1"/>
</dbReference>
<proteinExistence type="inferred from homology"/>
<protein>
    <submittedName>
        <fullName evidence="9">Uncharacterized protein YgbK (DUF1537 family)</fullName>
    </submittedName>
</protein>
<comment type="caution">
    <text evidence="9">The sequence shown here is derived from an EMBL/GenBank/DDBJ whole genome shotgun (WGS) entry which is preliminary data.</text>
</comment>
<organism evidence="9 10">
    <name type="scientific">Primorskyibacter sedentarius</name>
    <dbReference type="NCBI Taxonomy" id="745311"/>
    <lineage>
        <taxon>Bacteria</taxon>
        <taxon>Pseudomonadati</taxon>
        <taxon>Pseudomonadota</taxon>
        <taxon>Alphaproteobacteria</taxon>
        <taxon>Rhodobacterales</taxon>
        <taxon>Roseobacteraceae</taxon>
        <taxon>Primorskyibacter</taxon>
    </lineage>
</organism>
<keyword evidence="10" id="KW-1185">Reference proteome</keyword>
<name>A0A4R3JK25_9RHOB</name>
<gene>
    <name evidence="9" type="ORF">EDD52_102304</name>
</gene>
<evidence type="ECO:0000256" key="5">
    <source>
        <dbReference type="ARBA" id="ARBA00022840"/>
    </source>
</evidence>
<reference evidence="9 10" key="1">
    <citation type="submission" date="2019-03" db="EMBL/GenBank/DDBJ databases">
        <title>Genomic Encyclopedia of Type Strains, Phase IV (KMG-IV): sequencing the most valuable type-strain genomes for metagenomic binning, comparative biology and taxonomic classification.</title>
        <authorList>
            <person name="Goeker M."/>
        </authorList>
    </citation>
    <scope>NUCLEOTIDE SEQUENCE [LARGE SCALE GENOMIC DNA]</scope>
    <source>
        <strain evidence="9 10">DSM 104836</strain>
    </source>
</reference>
<evidence type="ECO:0000256" key="6">
    <source>
        <dbReference type="ARBA" id="ARBA00023277"/>
    </source>
</evidence>
<evidence type="ECO:0000256" key="4">
    <source>
        <dbReference type="ARBA" id="ARBA00022777"/>
    </source>
</evidence>